<dbReference type="GO" id="GO:0005737">
    <property type="term" value="C:cytoplasm"/>
    <property type="evidence" value="ECO:0007669"/>
    <property type="project" value="UniProtKB-SubCell"/>
</dbReference>
<dbReference type="PROSITE" id="PS50165">
    <property type="entry name" value="UVRC"/>
    <property type="match status" value="1"/>
</dbReference>
<dbReference type="InterPro" id="IPR050066">
    <property type="entry name" value="UvrABC_protein_C"/>
</dbReference>
<dbReference type="SUPFAM" id="SSF46600">
    <property type="entry name" value="C-terminal UvrC-binding domain of UvrB"/>
    <property type="match status" value="1"/>
</dbReference>
<dbReference type="Gene3D" id="3.40.1440.10">
    <property type="entry name" value="GIY-YIG endonuclease"/>
    <property type="match status" value="1"/>
</dbReference>
<dbReference type="Proteomes" id="UP000199514">
    <property type="component" value="Unassembled WGS sequence"/>
</dbReference>
<comment type="function">
    <text evidence="7">The UvrABC repair system catalyzes the recognition and processing of DNA lesions. UvrC both incises the 5' and 3' sides of the lesion. The N-terminal half is responsible for the 3' incision and the C-terminal half is responsible for the 5' incision.</text>
</comment>
<evidence type="ECO:0000256" key="6">
    <source>
        <dbReference type="ARBA" id="ARBA00023236"/>
    </source>
</evidence>
<feature type="domain" description="UvrC family homology region profile" evidence="9">
    <location>
        <begin position="264"/>
        <end position="479"/>
    </location>
</feature>
<dbReference type="CDD" id="cd10434">
    <property type="entry name" value="GIY-YIG_UvrC_Cho"/>
    <property type="match status" value="1"/>
</dbReference>
<dbReference type="Pfam" id="PF01541">
    <property type="entry name" value="GIY-YIG"/>
    <property type="match status" value="1"/>
</dbReference>
<dbReference type="OrthoDB" id="9804933at2"/>
<dbReference type="GO" id="GO:0009380">
    <property type="term" value="C:excinuclease repair complex"/>
    <property type="evidence" value="ECO:0007669"/>
    <property type="project" value="InterPro"/>
</dbReference>
<name>A0A1I1IMJ5_9BACT</name>
<dbReference type="SUPFAM" id="SSF47781">
    <property type="entry name" value="RuvA domain 2-like"/>
    <property type="match status" value="1"/>
</dbReference>
<dbReference type="Pfam" id="PF22920">
    <property type="entry name" value="UvrC_RNaseH"/>
    <property type="match status" value="1"/>
</dbReference>
<dbReference type="PANTHER" id="PTHR30562:SF1">
    <property type="entry name" value="UVRABC SYSTEM PROTEIN C"/>
    <property type="match status" value="1"/>
</dbReference>
<sequence>MNNAEALKERIRQLPELPGIYKYFDQENTLIYVGKAKSLRKRVSSYFTKTQTDRKTMRLVSQIRQIEYIVVDTEYDALLLENSLIKEHQPKYNIMLRDDKTYPYICITTNERFPRVFPTRRVVRNAGIYFGPYPSGRTMNALLELLKKLYTFRTCNYALTQAAVNAHKFKVCLEYHIGNCKGPCEAKQTEADYNAEITQASHIIRGHLTIAKQYFKEQMLLAAENYAFEEAQRYKEKLALLDNYQSKSVIVNPNLSDIDVFSILSDDNSAYINYLRIVDGSINLTHNVEIKKKLNESPEDILAFALLQLRQQFGSQSEEVLVNIPLSLGIPRLAIHVPQIGDKRKLLDLSIKNTLFFKRDLMNKATETPKPDRYERVLKKLQADLRLTQLPDHVECFDNSNIQGSSPVAAMVCFKNGKAAPKDYRHFNIKTVVGPDDFASMYEIVTRRYSRLIAENQPLPKLIIIDGGKGQLGAACEALKALNIYGQIPIIGIAKRLEEIYYPEDPLPLMLPKKSESLIFIQRIRDETHRFAITFHRSQRSKKNLKLEVEKVKGLGAKTIAIVYREYKSLNLIRDEDRTDIEALIGAKRTELLFDYLKERRGEAE</sequence>
<dbReference type="GO" id="GO:0009432">
    <property type="term" value="P:SOS response"/>
    <property type="evidence" value="ECO:0007669"/>
    <property type="project" value="UniProtKB-UniRule"/>
</dbReference>
<keyword evidence="4 7" id="KW-0267">Excision nuclease</keyword>
<evidence type="ECO:0000313" key="11">
    <source>
        <dbReference type="Proteomes" id="UP000199514"/>
    </source>
</evidence>
<dbReference type="InterPro" id="IPR036876">
    <property type="entry name" value="UVR_dom_sf"/>
</dbReference>
<evidence type="ECO:0000313" key="10">
    <source>
        <dbReference type="EMBL" id="SFC37484.1"/>
    </source>
</evidence>
<comment type="subcellular location">
    <subcellularLocation>
        <location evidence="7">Cytoplasm</location>
    </subcellularLocation>
</comment>
<dbReference type="NCBIfam" id="TIGR00194">
    <property type="entry name" value="uvrC"/>
    <property type="match status" value="1"/>
</dbReference>
<keyword evidence="2 7" id="KW-0227">DNA damage</keyword>
<dbReference type="InterPro" id="IPR001162">
    <property type="entry name" value="UvrC_RNase_H_dom"/>
</dbReference>
<evidence type="ECO:0000256" key="7">
    <source>
        <dbReference type="HAMAP-Rule" id="MF_00203"/>
    </source>
</evidence>
<organism evidence="10 11">
    <name type="scientific">Flexibacter flexilis DSM 6793</name>
    <dbReference type="NCBI Taxonomy" id="927664"/>
    <lineage>
        <taxon>Bacteria</taxon>
        <taxon>Pseudomonadati</taxon>
        <taxon>Bacteroidota</taxon>
        <taxon>Cytophagia</taxon>
        <taxon>Cytophagales</taxon>
        <taxon>Flexibacteraceae</taxon>
        <taxon>Flexibacter</taxon>
    </lineage>
</organism>
<protein>
    <recommendedName>
        <fullName evidence="7">UvrABC system protein C</fullName>
        <shortName evidence="7">Protein UvrC</shortName>
    </recommendedName>
    <alternativeName>
        <fullName evidence="7">Excinuclease ABC subunit C</fullName>
    </alternativeName>
</protein>
<accession>A0A1I1IMJ5</accession>
<keyword evidence="1 7" id="KW-0963">Cytoplasm</keyword>
<reference evidence="10 11" key="1">
    <citation type="submission" date="2016-10" db="EMBL/GenBank/DDBJ databases">
        <authorList>
            <person name="de Groot N.N."/>
        </authorList>
    </citation>
    <scope>NUCLEOTIDE SEQUENCE [LARGE SCALE GENOMIC DNA]</scope>
    <source>
        <strain evidence="10 11">DSM 6793</strain>
    </source>
</reference>
<dbReference type="SUPFAM" id="SSF82771">
    <property type="entry name" value="GIY-YIG endonuclease"/>
    <property type="match status" value="1"/>
</dbReference>
<proteinExistence type="inferred from homology"/>
<evidence type="ECO:0000259" key="8">
    <source>
        <dbReference type="PROSITE" id="PS50164"/>
    </source>
</evidence>
<dbReference type="EMBL" id="FOLE01000005">
    <property type="protein sequence ID" value="SFC37484.1"/>
    <property type="molecule type" value="Genomic_DNA"/>
</dbReference>
<dbReference type="HAMAP" id="MF_00203">
    <property type="entry name" value="UvrC"/>
    <property type="match status" value="1"/>
</dbReference>
<evidence type="ECO:0000256" key="5">
    <source>
        <dbReference type="ARBA" id="ARBA00023204"/>
    </source>
</evidence>
<comment type="similarity">
    <text evidence="7">Belongs to the UvrC family.</text>
</comment>
<dbReference type="InterPro" id="IPR000305">
    <property type="entry name" value="GIY-YIG_endonuc"/>
</dbReference>
<dbReference type="GO" id="GO:0003677">
    <property type="term" value="F:DNA binding"/>
    <property type="evidence" value="ECO:0007669"/>
    <property type="project" value="UniProtKB-UniRule"/>
</dbReference>
<evidence type="ECO:0000256" key="2">
    <source>
        <dbReference type="ARBA" id="ARBA00022763"/>
    </source>
</evidence>
<dbReference type="RefSeq" id="WP_091511395.1">
    <property type="nucleotide sequence ID" value="NZ_FOLE01000005.1"/>
</dbReference>
<keyword evidence="6 7" id="KW-0742">SOS response</keyword>
<dbReference type="InterPro" id="IPR010994">
    <property type="entry name" value="RuvA_2-like"/>
</dbReference>
<dbReference type="InterPro" id="IPR004791">
    <property type="entry name" value="UvrC"/>
</dbReference>
<dbReference type="FunFam" id="3.40.1440.10:FF:000001">
    <property type="entry name" value="UvrABC system protein C"/>
    <property type="match status" value="1"/>
</dbReference>
<dbReference type="PANTHER" id="PTHR30562">
    <property type="entry name" value="UVRC/OXIDOREDUCTASE"/>
    <property type="match status" value="1"/>
</dbReference>
<dbReference type="Gene3D" id="3.30.420.340">
    <property type="entry name" value="UvrC, RNAse H endonuclease domain"/>
    <property type="match status" value="1"/>
</dbReference>
<dbReference type="AlphaFoldDB" id="A0A1I1IMJ5"/>
<dbReference type="GO" id="GO:0006289">
    <property type="term" value="P:nucleotide-excision repair"/>
    <property type="evidence" value="ECO:0007669"/>
    <property type="project" value="UniProtKB-UniRule"/>
</dbReference>
<evidence type="ECO:0000256" key="3">
    <source>
        <dbReference type="ARBA" id="ARBA00022769"/>
    </source>
</evidence>
<comment type="subunit">
    <text evidence="7">Interacts with UvrB in an incision complex.</text>
</comment>
<dbReference type="Pfam" id="PF08459">
    <property type="entry name" value="UvrC_RNaseH_dom"/>
    <property type="match status" value="1"/>
</dbReference>
<dbReference type="SMART" id="SM00465">
    <property type="entry name" value="GIYc"/>
    <property type="match status" value="1"/>
</dbReference>
<dbReference type="InterPro" id="IPR047296">
    <property type="entry name" value="GIY-YIG_UvrC_Cho"/>
</dbReference>
<evidence type="ECO:0000256" key="4">
    <source>
        <dbReference type="ARBA" id="ARBA00022881"/>
    </source>
</evidence>
<keyword evidence="11" id="KW-1185">Reference proteome</keyword>
<dbReference type="InterPro" id="IPR038476">
    <property type="entry name" value="UvrC_RNase_H_dom_sf"/>
</dbReference>
<keyword evidence="3 7" id="KW-0228">DNA excision</keyword>
<gene>
    <name evidence="7" type="primary">uvrC</name>
    <name evidence="10" type="ORF">SAMN05421780_10524</name>
</gene>
<evidence type="ECO:0000256" key="1">
    <source>
        <dbReference type="ARBA" id="ARBA00022490"/>
    </source>
</evidence>
<feature type="domain" description="GIY-YIG" evidence="8">
    <location>
        <begin position="16"/>
        <end position="94"/>
    </location>
</feature>
<dbReference type="GO" id="GO:0009381">
    <property type="term" value="F:excinuclease ABC activity"/>
    <property type="evidence" value="ECO:0007669"/>
    <property type="project" value="UniProtKB-UniRule"/>
</dbReference>
<dbReference type="InterPro" id="IPR035901">
    <property type="entry name" value="GIY-YIG_endonuc_sf"/>
</dbReference>
<keyword evidence="5 7" id="KW-0234">DNA repair</keyword>
<dbReference type="STRING" id="927664.SAMN05421780_10524"/>
<evidence type="ECO:0000259" key="9">
    <source>
        <dbReference type="PROSITE" id="PS50165"/>
    </source>
</evidence>
<dbReference type="PROSITE" id="PS50164">
    <property type="entry name" value="GIY_YIG"/>
    <property type="match status" value="1"/>
</dbReference>